<feature type="transmembrane region" description="Helical" evidence="1">
    <location>
        <begin position="164"/>
        <end position="184"/>
    </location>
</feature>
<sequence>MNQVMSYRVTFMIAVFFGLFLLSQMTMFVVHQIWDVNVAWNVLQYCVDAFNNLAGESKILAMLANIFIVYTFVKIGLRLFKQSKHHKQWVSHLHKAEDIMATNKVRQMFGMNRLVVVRDENMYAIVFGLFAPRIAVSSAIISSLSDDELKAVLSHERYHCHRLHPLKMFILTVLAECFSYLPVFRQVLHYYKCWTEIEADRYAVRATGDMQSLGNALLKLVRSHKNQGRQFAYAQFADYAVNYRIKHLLVPDEPVRIRAFSKFAFAVSSIGVLALTSGMIGGCLL</sequence>
<dbReference type="PANTHER" id="PTHR34978">
    <property type="entry name" value="POSSIBLE SENSOR-TRANSDUCER PROTEIN BLAR"/>
    <property type="match status" value="1"/>
</dbReference>
<dbReference type="Gene3D" id="3.30.2010.10">
    <property type="entry name" value="Metalloproteases ('zincins'), catalytic domain"/>
    <property type="match status" value="1"/>
</dbReference>
<dbReference type="InterPro" id="IPR008756">
    <property type="entry name" value="Peptidase_M56"/>
</dbReference>
<evidence type="ECO:0000259" key="2">
    <source>
        <dbReference type="Pfam" id="PF05569"/>
    </source>
</evidence>
<dbReference type="PANTHER" id="PTHR34978:SF3">
    <property type="entry name" value="SLR0241 PROTEIN"/>
    <property type="match status" value="1"/>
</dbReference>
<comment type="caution">
    <text evidence="3">The sequence shown here is derived from an EMBL/GenBank/DDBJ whole genome shotgun (WGS) entry which is preliminary data.</text>
</comment>
<dbReference type="RefSeq" id="WP_138196503.1">
    <property type="nucleotide sequence ID" value="NZ_VCIW01000017.1"/>
</dbReference>
<protein>
    <submittedName>
        <fullName evidence="3">M56 family metallopeptidase</fullName>
    </submittedName>
</protein>
<keyword evidence="1" id="KW-0472">Membrane</keyword>
<feature type="transmembrane region" description="Helical" evidence="1">
    <location>
        <begin position="122"/>
        <end position="144"/>
    </location>
</feature>
<proteinExistence type="predicted"/>
<gene>
    <name evidence="3" type="ORF">FE782_22025</name>
</gene>
<dbReference type="CDD" id="cd07326">
    <property type="entry name" value="M56_BlaR1_MecR1_like"/>
    <property type="match status" value="1"/>
</dbReference>
<keyword evidence="1" id="KW-1133">Transmembrane helix</keyword>
<feature type="transmembrane region" description="Helical" evidence="1">
    <location>
        <begin position="59"/>
        <end position="77"/>
    </location>
</feature>
<feature type="domain" description="Peptidase M56" evidence="2">
    <location>
        <begin position="59"/>
        <end position="246"/>
    </location>
</feature>
<dbReference type="AlphaFoldDB" id="A0A5R9G4P9"/>
<accession>A0A5R9G4P9</accession>
<keyword evidence="1" id="KW-0812">Transmembrane</keyword>
<keyword evidence="4" id="KW-1185">Reference proteome</keyword>
<dbReference type="Proteomes" id="UP000309676">
    <property type="component" value="Unassembled WGS sequence"/>
</dbReference>
<evidence type="ECO:0000256" key="1">
    <source>
        <dbReference type="SAM" id="Phobius"/>
    </source>
</evidence>
<name>A0A5R9G4P9_9BACL</name>
<reference evidence="3 4" key="1">
    <citation type="submission" date="2019-05" db="EMBL/GenBank/DDBJ databases">
        <authorList>
            <person name="Narsing Rao M.P."/>
            <person name="Li W.J."/>
        </authorList>
    </citation>
    <scope>NUCLEOTIDE SEQUENCE [LARGE SCALE GENOMIC DNA]</scope>
    <source>
        <strain evidence="3 4">SYSU_K30003</strain>
    </source>
</reference>
<evidence type="ECO:0000313" key="3">
    <source>
        <dbReference type="EMBL" id="TLS50019.1"/>
    </source>
</evidence>
<dbReference type="OrthoDB" id="2448482at2"/>
<dbReference type="InterPro" id="IPR052173">
    <property type="entry name" value="Beta-lactam_resp_regulator"/>
</dbReference>
<dbReference type="EMBL" id="VCIW01000017">
    <property type="protein sequence ID" value="TLS50019.1"/>
    <property type="molecule type" value="Genomic_DNA"/>
</dbReference>
<organism evidence="3 4">
    <name type="scientific">Paenibacillus antri</name>
    <dbReference type="NCBI Taxonomy" id="2582848"/>
    <lineage>
        <taxon>Bacteria</taxon>
        <taxon>Bacillati</taxon>
        <taxon>Bacillota</taxon>
        <taxon>Bacilli</taxon>
        <taxon>Bacillales</taxon>
        <taxon>Paenibacillaceae</taxon>
        <taxon>Paenibacillus</taxon>
    </lineage>
</organism>
<feature type="transmembrane region" description="Helical" evidence="1">
    <location>
        <begin position="263"/>
        <end position="282"/>
    </location>
</feature>
<dbReference type="Pfam" id="PF05569">
    <property type="entry name" value="Peptidase_M56"/>
    <property type="match status" value="1"/>
</dbReference>
<evidence type="ECO:0000313" key="4">
    <source>
        <dbReference type="Proteomes" id="UP000309676"/>
    </source>
</evidence>
<feature type="transmembrane region" description="Helical" evidence="1">
    <location>
        <begin position="12"/>
        <end position="34"/>
    </location>
</feature>